<feature type="region of interest" description="Disordered" evidence="1">
    <location>
        <begin position="54"/>
        <end position="99"/>
    </location>
</feature>
<protein>
    <submittedName>
        <fullName evidence="2">Uncharacterized protein</fullName>
    </submittedName>
</protein>
<dbReference type="GO" id="GO:0034464">
    <property type="term" value="C:BBSome"/>
    <property type="evidence" value="ECO:0007669"/>
    <property type="project" value="InterPro"/>
</dbReference>
<feature type="compositionally biased region" description="Acidic residues" evidence="1">
    <location>
        <begin position="87"/>
        <end position="99"/>
    </location>
</feature>
<dbReference type="EMBL" id="JABEBT010000019">
    <property type="protein sequence ID" value="KAF7637491.1"/>
    <property type="molecule type" value="Genomic_DNA"/>
</dbReference>
<sequence>MNEQQPKELLWPPNGYVFEEESILPAYCKPKICPLKSLTLEKLEKMQEDANRRLKELEEKEREEKQNIGMNEEVSSDNKKADIWKAEEEEEEEEEEEGE</sequence>
<dbReference type="InterPro" id="IPR028233">
    <property type="entry name" value="BBIP10"/>
</dbReference>
<dbReference type="Pfam" id="PF14777">
    <property type="entry name" value="BBIP10"/>
    <property type="match status" value="1"/>
</dbReference>
<feature type="compositionally biased region" description="Basic and acidic residues" evidence="1">
    <location>
        <begin position="54"/>
        <end position="66"/>
    </location>
</feature>
<name>A0A8S9ZX28_9BILA</name>
<dbReference type="PANTHER" id="PTHR28596:SF1">
    <property type="entry name" value="BBSOME-INTERACTING PROTEIN 1"/>
    <property type="match status" value="1"/>
</dbReference>
<comment type="caution">
    <text evidence="2">The sequence shown here is derived from an EMBL/GenBank/DDBJ whole genome shotgun (WGS) entry which is preliminary data.</text>
</comment>
<dbReference type="Proteomes" id="UP000605970">
    <property type="component" value="Unassembled WGS sequence"/>
</dbReference>
<evidence type="ECO:0000256" key="1">
    <source>
        <dbReference type="SAM" id="MobiDB-lite"/>
    </source>
</evidence>
<gene>
    <name evidence="2" type="ORF">Mgra_00003006</name>
</gene>
<proteinExistence type="predicted"/>
<reference evidence="2" key="1">
    <citation type="journal article" date="2020" name="Ecol. Evol.">
        <title>Genome structure and content of the rice root-knot nematode (Meloidogyne graminicola).</title>
        <authorList>
            <person name="Phan N.T."/>
            <person name="Danchin E.G.J."/>
            <person name="Klopp C."/>
            <person name="Perfus-Barbeoch L."/>
            <person name="Kozlowski D.K."/>
            <person name="Koutsovoulos G.D."/>
            <person name="Lopez-Roques C."/>
            <person name="Bouchez O."/>
            <person name="Zahm M."/>
            <person name="Besnard G."/>
            <person name="Bellafiore S."/>
        </authorList>
    </citation>
    <scope>NUCLEOTIDE SEQUENCE</scope>
    <source>
        <strain evidence="2">VN-18</strain>
    </source>
</reference>
<dbReference type="OrthoDB" id="2154978at2759"/>
<dbReference type="GO" id="GO:0060271">
    <property type="term" value="P:cilium assembly"/>
    <property type="evidence" value="ECO:0007669"/>
    <property type="project" value="InterPro"/>
</dbReference>
<evidence type="ECO:0000313" key="2">
    <source>
        <dbReference type="EMBL" id="KAF7637491.1"/>
    </source>
</evidence>
<dbReference type="AlphaFoldDB" id="A0A8S9ZX28"/>
<evidence type="ECO:0000313" key="3">
    <source>
        <dbReference type="Proteomes" id="UP000605970"/>
    </source>
</evidence>
<accession>A0A8S9ZX28</accession>
<feature type="compositionally biased region" description="Basic and acidic residues" evidence="1">
    <location>
        <begin position="76"/>
        <end position="86"/>
    </location>
</feature>
<dbReference type="GO" id="GO:0097500">
    <property type="term" value="P:receptor localization to non-motile cilium"/>
    <property type="evidence" value="ECO:0007669"/>
    <property type="project" value="TreeGrafter"/>
</dbReference>
<organism evidence="2 3">
    <name type="scientific">Meloidogyne graminicola</name>
    <dbReference type="NCBI Taxonomy" id="189291"/>
    <lineage>
        <taxon>Eukaryota</taxon>
        <taxon>Metazoa</taxon>
        <taxon>Ecdysozoa</taxon>
        <taxon>Nematoda</taxon>
        <taxon>Chromadorea</taxon>
        <taxon>Rhabditida</taxon>
        <taxon>Tylenchina</taxon>
        <taxon>Tylenchomorpha</taxon>
        <taxon>Tylenchoidea</taxon>
        <taxon>Meloidogynidae</taxon>
        <taxon>Meloidogyninae</taxon>
        <taxon>Meloidogyne</taxon>
    </lineage>
</organism>
<keyword evidence="3" id="KW-1185">Reference proteome</keyword>
<dbReference type="PANTHER" id="PTHR28596">
    <property type="entry name" value="BBSOME-INTERACTING PROTEIN 1"/>
    <property type="match status" value="1"/>
</dbReference>